<accession>A0AAD7LL02</accession>
<dbReference type="AlphaFoldDB" id="A0AAD7LL02"/>
<dbReference type="GO" id="GO:0003677">
    <property type="term" value="F:DNA binding"/>
    <property type="evidence" value="ECO:0007669"/>
    <property type="project" value="UniProtKB-KW"/>
</dbReference>
<keyword evidence="5" id="KW-1185">Reference proteome</keyword>
<comment type="similarity">
    <text evidence="1">Belongs to the GeBP family.</text>
</comment>
<dbReference type="KEGG" id="qsa:O6P43_020588"/>
<dbReference type="EMBL" id="JARAOO010000008">
    <property type="protein sequence ID" value="KAJ7960096.1"/>
    <property type="molecule type" value="Genomic_DNA"/>
</dbReference>
<comment type="caution">
    <text evidence="4">The sequence shown here is derived from an EMBL/GenBank/DDBJ whole genome shotgun (WGS) entry which is preliminary data.</text>
</comment>
<dbReference type="PANTHER" id="PTHR31662:SF8">
    <property type="entry name" value="EXPRESSED PROTEIN"/>
    <property type="match status" value="1"/>
</dbReference>
<feature type="region of interest" description="Disordered" evidence="2">
    <location>
        <begin position="1"/>
        <end position="51"/>
    </location>
</feature>
<feature type="domain" description="Glabrous enhancer-binding protein-like DBD" evidence="3">
    <location>
        <begin position="77"/>
        <end position="170"/>
    </location>
</feature>
<sequence length="385" mass="42852">MDSNPTQTPSLPVKASATKLPIKRKTPDNLNPNPNPNFLTPKLESTTLGDFSDDTATPIATAVDVADSDTKSPPFKFHRIWTEPDEIRFLQGLLDSAPEGLVFPKDLHVFYGRFSTTMSKPYTKSQLSEKLRRLRKKFRVISSRLARGLDASMLSPHDRSLFELSKKLWSSEYSSTSPFLNNLSHGGNGSSNSNKNKKIVGNLVPVKLSFSPSLPLSTIANPTQNKTENAVDGIDCDVDVAGDYQDNCGDDDVKLSEVVEVDCGYGRLKEDLYDRRKLCRVAAETALDVFDLSLKEVRRALFRQGRLSNEHRSSLGVSDSSKNGNVAGFEKRWQEQWAVEVDVFARRLRIGNQECCTLLKEAPLCVSLSVSLHLLVFLPSTYTTY</sequence>
<evidence type="ECO:0000256" key="2">
    <source>
        <dbReference type="SAM" id="MobiDB-lite"/>
    </source>
</evidence>
<evidence type="ECO:0000313" key="4">
    <source>
        <dbReference type="EMBL" id="KAJ7960096.1"/>
    </source>
</evidence>
<feature type="compositionally biased region" description="Polar residues" evidence="2">
    <location>
        <begin position="1"/>
        <end position="10"/>
    </location>
</feature>
<gene>
    <name evidence="4" type="ORF">O6P43_020588</name>
</gene>
<protein>
    <submittedName>
        <fullName evidence="4">DNA-binding storekeeper protein-related transcriptional regulator</fullName>
    </submittedName>
</protein>
<evidence type="ECO:0000259" key="3">
    <source>
        <dbReference type="Pfam" id="PF04504"/>
    </source>
</evidence>
<organism evidence="4 5">
    <name type="scientific">Quillaja saponaria</name>
    <name type="common">Soap bark tree</name>
    <dbReference type="NCBI Taxonomy" id="32244"/>
    <lineage>
        <taxon>Eukaryota</taxon>
        <taxon>Viridiplantae</taxon>
        <taxon>Streptophyta</taxon>
        <taxon>Embryophyta</taxon>
        <taxon>Tracheophyta</taxon>
        <taxon>Spermatophyta</taxon>
        <taxon>Magnoliopsida</taxon>
        <taxon>eudicotyledons</taxon>
        <taxon>Gunneridae</taxon>
        <taxon>Pentapetalae</taxon>
        <taxon>rosids</taxon>
        <taxon>fabids</taxon>
        <taxon>Fabales</taxon>
        <taxon>Quillajaceae</taxon>
        <taxon>Quillaja</taxon>
    </lineage>
</organism>
<evidence type="ECO:0000313" key="5">
    <source>
        <dbReference type="Proteomes" id="UP001163823"/>
    </source>
</evidence>
<feature type="compositionally biased region" description="Low complexity" evidence="2">
    <location>
        <begin position="28"/>
        <end position="41"/>
    </location>
</feature>
<dbReference type="GO" id="GO:0006355">
    <property type="term" value="P:regulation of DNA-templated transcription"/>
    <property type="evidence" value="ECO:0007669"/>
    <property type="project" value="InterPro"/>
</dbReference>
<dbReference type="Proteomes" id="UP001163823">
    <property type="component" value="Chromosome 8"/>
</dbReference>
<dbReference type="PANTHER" id="PTHR31662">
    <property type="entry name" value="BNAANNG10740D PROTEIN-RELATED"/>
    <property type="match status" value="1"/>
</dbReference>
<dbReference type="Pfam" id="PF04504">
    <property type="entry name" value="GeBP-like_DBD"/>
    <property type="match status" value="1"/>
</dbReference>
<dbReference type="InterPro" id="IPR053932">
    <property type="entry name" value="GeBP-like_DBD"/>
</dbReference>
<dbReference type="InterPro" id="IPR007592">
    <property type="entry name" value="GEBP"/>
</dbReference>
<reference evidence="4" key="1">
    <citation type="journal article" date="2023" name="Science">
        <title>Elucidation of the pathway for biosynthesis of saponin adjuvants from the soapbark tree.</title>
        <authorList>
            <person name="Reed J."/>
            <person name="Orme A."/>
            <person name="El-Demerdash A."/>
            <person name="Owen C."/>
            <person name="Martin L.B.B."/>
            <person name="Misra R.C."/>
            <person name="Kikuchi S."/>
            <person name="Rejzek M."/>
            <person name="Martin A.C."/>
            <person name="Harkess A."/>
            <person name="Leebens-Mack J."/>
            <person name="Louveau T."/>
            <person name="Stephenson M.J."/>
            <person name="Osbourn A."/>
        </authorList>
    </citation>
    <scope>NUCLEOTIDE SEQUENCE</scope>
    <source>
        <strain evidence="4">S10</strain>
    </source>
</reference>
<keyword evidence="4" id="KW-0238">DNA-binding</keyword>
<dbReference type="GO" id="GO:0005634">
    <property type="term" value="C:nucleus"/>
    <property type="evidence" value="ECO:0007669"/>
    <property type="project" value="TreeGrafter"/>
</dbReference>
<name>A0AAD7LL02_QUISA</name>
<proteinExistence type="inferred from homology"/>
<evidence type="ECO:0000256" key="1">
    <source>
        <dbReference type="ARBA" id="ARBA00010820"/>
    </source>
</evidence>